<dbReference type="InterPro" id="IPR036505">
    <property type="entry name" value="Amidase/PGRP_sf"/>
</dbReference>
<evidence type="ECO:0000313" key="4">
    <source>
        <dbReference type="Proteomes" id="UP000568022"/>
    </source>
</evidence>
<dbReference type="InterPro" id="IPR036365">
    <property type="entry name" value="PGBD-like_sf"/>
</dbReference>
<reference evidence="3 4" key="1">
    <citation type="submission" date="2020-08" db="EMBL/GenBank/DDBJ databases">
        <title>Genomic Encyclopedia of Type Strains, Phase III (KMG-III): the genomes of soil and plant-associated and newly described type strains.</title>
        <authorList>
            <person name="Whitman W."/>
        </authorList>
    </citation>
    <scope>NUCLEOTIDE SEQUENCE [LARGE SCALE GENOMIC DNA]</scope>
    <source>
        <strain evidence="3 4">CECT 3226</strain>
    </source>
</reference>
<name>A0A7W8FBW5_9ACTN</name>
<keyword evidence="4" id="KW-1185">Reference proteome</keyword>
<dbReference type="Gene3D" id="3.40.80.10">
    <property type="entry name" value="Peptidoglycan recognition protein-like"/>
    <property type="match status" value="1"/>
</dbReference>
<dbReference type="AlphaFoldDB" id="A0A7W8FBW5"/>
<evidence type="ECO:0000259" key="1">
    <source>
        <dbReference type="Pfam" id="PF01471"/>
    </source>
</evidence>
<feature type="domain" description="Peptidoglycan binding-like" evidence="1">
    <location>
        <begin position="192"/>
        <end position="251"/>
    </location>
</feature>
<dbReference type="Pfam" id="PF01471">
    <property type="entry name" value="PG_binding_1"/>
    <property type="match status" value="1"/>
</dbReference>
<dbReference type="InterPro" id="IPR002477">
    <property type="entry name" value="Peptidoglycan-bd-like"/>
</dbReference>
<proteinExistence type="predicted"/>
<dbReference type="InterPro" id="IPR036366">
    <property type="entry name" value="PGBDSf"/>
</dbReference>
<dbReference type="Gene3D" id="1.10.101.10">
    <property type="entry name" value="PGBD-like superfamily/PGBD"/>
    <property type="match status" value="1"/>
</dbReference>
<dbReference type="SUPFAM" id="SSF47090">
    <property type="entry name" value="PGBD-like"/>
    <property type="match status" value="1"/>
</dbReference>
<dbReference type="EMBL" id="JACHJE010000014">
    <property type="protein sequence ID" value="MBB5128735.1"/>
    <property type="molecule type" value="Genomic_DNA"/>
</dbReference>
<dbReference type="GO" id="GO:0008745">
    <property type="term" value="F:N-acetylmuramoyl-L-alanine amidase activity"/>
    <property type="evidence" value="ECO:0007669"/>
    <property type="project" value="InterPro"/>
</dbReference>
<gene>
    <name evidence="3" type="ORF">FHS32_005512</name>
</gene>
<evidence type="ECO:0000313" key="3">
    <source>
        <dbReference type="EMBL" id="MBB5128735.1"/>
    </source>
</evidence>
<organism evidence="3 4">
    <name type="scientific">Streptomyces griseoloalbus</name>
    <dbReference type="NCBI Taxonomy" id="67303"/>
    <lineage>
        <taxon>Bacteria</taxon>
        <taxon>Bacillati</taxon>
        <taxon>Actinomycetota</taxon>
        <taxon>Actinomycetes</taxon>
        <taxon>Kitasatosporales</taxon>
        <taxon>Streptomycetaceae</taxon>
        <taxon>Streptomyces</taxon>
    </lineage>
</organism>
<feature type="domain" description="N-acetylmuramoyl-L-alanine amidase" evidence="2">
    <location>
        <begin position="23"/>
        <end position="151"/>
    </location>
</feature>
<sequence length="260" mass="28371">MARYREATWLPIPENTAQPRITPTQLILHSAAAPWSPERLRDFWNERGVVTESHFGVGYDGAVGQFVDTNVRADANASANSRAISVESAANTENSDPWTPHQLDTLVGIMVWAHRTHGIPARICRSDTDPGFGIHRMFRTWSLGGTECPGNARAKQFTDTLFPRFLGAALGNVPAPVGPAVKLEHLRYGETNGDVADLQRSLIEHGEEIPAGVTGYYGDQTRAAVASFQRKQGWTGSHADGIPGIETCERLELKVVMANS</sequence>
<dbReference type="InterPro" id="IPR002502">
    <property type="entry name" value="Amidase_domain"/>
</dbReference>
<dbReference type="Pfam" id="PF01510">
    <property type="entry name" value="Amidase_2"/>
    <property type="match status" value="1"/>
</dbReference>
<dbReference type="CDD" id="cd06583">
    <property type="entry name" value="PGRP"/>
    <property type="match status" value="1"/>
</dbReference>
<dbReference type="SUPFAM" id="SSF55846">
    <property type="entry name" value="N-acetylmuramoyl-L-alanine amidase-like"/>
    <property type="match status" value="1"/>
</dbReference>
<dbReference type="Proteomes" id="UP000568022">
    <property type="component" value="Unassembled WGS sequence"/>
</dbReference>
<accession>A0A7W8FBW5</accession>
<evidence type="ECO:0000259" key="2">
    <source>
        <dbReference type="Pfam" id="PF01510"/>
    </source>
</evidence>
<comment type="caution">
    <text evidence="3">The sequence shown here is derived from an EMBL/GenBank/DDBJ whole genome shotgun (WGS) entry which is preliminary data.</text>
</comment>
<protein>
    <submittedName>
        <fullName evidence="3">N-acetyl-anhydromuramyl-L-alanine amidase AmpD</fullName>
    </submittedName>
</protein>
<dbReference type="GO" id="GO:0009253">
    <property type="term" value="P:peptidoglycan catabolic process"/>
    <property type="evidence" value="ECO:0007669"/>
    <property type="project" value="InterPro"/>
</dbReference>